<evidence type="ECO:0000256" key="2">
    <source>
        <dbReference type="ARBA" id="ARBA00023274"/>
    </source>
</evidence>
<keyword evidence="5" id="KW-1185">Reference proteome</keyword>
<dbReference type="GO" id="GO:0006412">
    <property type="term" value="P:translation"/>
    <property type="evidence" value="ECO:0007669"/>
    <property type="project" value="InterPro"/>
</dbReference>
<organism evidence="4 5">
    <name type="scientific">Rhipicephalus microplus</name>
    <name type="common">Cattle tick</name>
    <name type="synonym">Boophilus microplus</name>
    <dbReference type="NCBI Taxonomy" id="6941"/>
    <lineage>
        <taxon>Eukaryota</taxon>
        <taxon>Metazoa</taxon>
        <taxon>Ecdysozoa</taxon>
        <taxon>Arthropoda</taxon>
        <taxon>Chelicerata</taxon>
        <taxon>Arachnida</taxon>
        <taxon>Acari</taxon>
        <taxon>Parasitiformes</taxon>
        <taxon>Ixodida</taxon>
        <taxon>Ixodoidea</taxon>
        <taxon>Ixodidae</taxon>
        <taxon>Rhipicephalinae</taxon>
        <taxon>Rhipicephalus</taxon>
        <taxon>Boophilus</taxon>
    </lineage>
</organism>
<dbReference type="AlphaFoldDB" id="A0A9J6EZ76"/>
<dbReference type="EMBL" id="JABSTU010000001">
    <property type="protein sequence ID" value="KAH8039527.1"/>
    <property type="molecule type" value="Genomic_DNA"/>
</dbReference>
<feature type="region of interest" description="Disordered" evidence="3">
    <location>
        <begin position="96"/>
        <end position="136"/>
    </location>
</feature>
<evidence type="ECO:0000313" key="5">
    <source>
        <dbReference type="Proteomes" id="UP000821866"/>
    </source>
</evidence>
<reference evidence="4" key="1">
    <citation type="journal article" date="2020" name="Cell">
        <title>Large-Scale Comparative Analyses of Tick Genomes Elucidate Their Genetic Diversity and Vector Capacities.</title>
        <authorList>
            <consortium name="Tick Genome and Microbiome Consortium (TIGMIC)"/>
            <person name="Jia N."/>
            <person name="Wang J."/>
            <person name="Shi W."/>
            <person name="Du L."/>
            <person name="Sun Y."/>
            <person name="Zhan W."/>
            <person name="Jiang J.F."/>
            <person name="Wang Q."/>
            <person name="Zhang B."/>
            <person name="Ji P."/>
            <person name="Bell-Sakyi L."/>
            <person name="Cui X.M."/>
            <person name="Yuan T.T."/>
            <person name="Jiang B.G."/>
            <person name="Yang W.F."/>
            <person name="Lam T.T."/>
            <person name="Chang Q.C."/>
            <person name="Ding S.J."/>
            <person name="Wang X.J."/>
            <person name="Zhu J.G."/>
            <person name="Ruan X.D."/>
            <person name="Zhao L."/>
            <person name="Wei J.T."/>
            <person name="Ye R.Z."/>
            <person name="Que T.C."/>
            <person name="Du C.H."/>
            <person name="Zhou Y.H."/>
            <person name="Cheng J.X."/>
            <person name="Dai P.F."/>
            <person name="Guo W.B."/>
            <person name="Han X.H."/>
            <person name="Huang E.J."/>
            <person name="Li L.F."/>
            <person name="Wei W."/>
            <person name="Gao Y.C."/>
            <person name="Liu J.Z."/>
            <person name="Shao H.Z."/>
            <person name="Wang X."/>
            <person name="Wang C.C."/>
            <person name="Yang T.C."/>
            <person name="Huo Q.B."/>
            <person name="Li W."/>
            <person name="Chen H.Y."/>
            <person name="Chen S.E."/>
            <person name="Zhou L.G."/>
            <person name="Ni X.B."/>
            <person name="Tian J.H."/>
            <person name="Sheng Y."/>
            <person name="Liu T."/>
            <person name="Pan Y.S."/>
            <person name="Xia L.Y."/>
            <person name="Li J."/>
            <person name="Zhao F."/>
            <person name="Cao W.C."/>
        </authorList>
    </citation>
    <scope>NUCLEOTIDE SEQUENCE</scope>
    <source>
        <strain evidence="4">Rmic-2018</strain>
    </source>
</reference>
<dbReference type="SUPFAM" id="SSF53137">
    <property type="entry name" value="Translational machinery components"/>
    <property type="match status" value="1"/>
</dbReference>
<dbReference type="GO" id="GO:0005840">
    <property type="term" value="C:ribosome"/>
    <property type="evidence" value="ECO:0007669"/>
    <property type="project" value="UniProtKB-KW"/>
</dbReference>
<name>A0A9J6EZ76_RHIMP</name>
<keyword evidence="1" id="KW-0689">Ribosomal protein</keyword>
<gene>
    <name evidence="4" type="ORF">HPB51_007429</name>
</gene>
<dbReference type="Gene3D" id="3.30.420.80">
    <property type="entry name" value="Ribosomal protein S11"/>
    <property type="match status" value="1"/>
</dbReference>
<evidence type="ECO:0000313" key="4">
    <source>
        <dbReference type="EMBL" id="KAH8039527.1"/>
    </source>
</evidence>
<sequence length="136" mass="14408">MVWLVFESSGQSVSGSVVHVDGHVVLRVSSSEWGIRKQLVSATDRSAAAAVASVLARRCLEAGLLCVEAPTGDGDQQGSLRRHLLEQSRLLGFEPYANAPMRVQDRPSSEQDGGSDGEKACALESFVSGPRGRIAS</sequence>
<dbReference type="InterPro" id="IPR036967">
    <property type="entry name" value="Ribosomal_uS11_sf"/>
</dbReference>
<evidence type="ECO:0000256" key="1">
    <source>
        <dbReference type="ARBA" id="ARBA00022980"/>
    </source>
</evidence>
<comment type="caution">
    <text evidence="4">The sequence shown here is derived from an EMBL/GenBank/DDBJ whole genome shotgun (WGS) entry which is preliminary data.</text>
</comment>
<evidence type="ECO:0000256" key="3">
    <source>
        <dbReference type="SAM" id="MobiDB-lite"/>
    </source>
</evidence>
<dbReference type="GO" id="GO:0003735">
    <property type="term" value="F:structural constituent of ribosome"/>
    <property type="evidence" value="ECO:0007669"/>
    <property type="project" value="InterPro"/>
</dbReference>
<dbReference type="GO" id="GO:1990904">
    <property type="term" value="C:ribonucleoprotein complex"/>
    <property type="evidence" value="ECO:0007669"/>
    <property type="project" value="UniProtKB-KW"/>
</dbReference>
<keyword evidence="2" id="KW-0687">Ribonucleoprotein</keyword>
<reference evidence="4" key="2">
    <citation type="submission" date="2021-09" db="EMBL/GenBank/DDBJ databases">
        <authorList>
            <person name="Jia N."/>
            <person name="Wang J."/>
            <person name="Shi W."/>
            <person name="Du L."/>
            <person name="Sun Y."/>
            <person name="Zhan W."/>
            <person name="Jiang J."/>
            <person name="Wang Q."/>
            <person name="Zhang B."/>
            <person name="Ji P."/>
            <person name="Sakyi L.B."/>
            <person name="Cui X."/>
            <person name="Yuan T."/>
            <person name="Jiang B."/>
            <person name="Yang W."/>
            <person name="Lam T.T.-Y."/>
            <person name="Chang Q."/>
            <person name="Ding S."/>
            <person name="Wang X."/>
            <person name="Zhu J."/>
            <person name="Ruan X."/>
            <person name="Zhao L."/>
            <person name="Wei J."/>
            <person name="Que T."/>
            <person name="Du C."/>
            <person name="Cheng J."/>
            <person name="Dai P."/>
            <person name="Han X."/>
            <person name="Huang E."/>
            <person name="Gao Y."/>
            <person name="Liu J."/>
            <person name="Shao H."/>
            <person name="Ye R."/>
            <person name="Li L."/>
            <person name="Wei W."/>
            <person name="Wang X."/>
            <person name="Wang C."/>
            <person name="Huo Q."/>
            <person name="Li W."/>
            <person name="Guo W."/>
            <person name="Chen H."/>
            <person name="Chen S."/>
            <person name="Zhou L."/>
            <person name="Zhou L."/>
            <person name="Ni X."/>
            <person name="Tian J."/>
            <person name="Zhou Y."/>
            <person name="Sheng Y."/>
            <person name="Liu T."/>
            <person name="Pan Y."/>
            <person name="Xia L."/>
            <person name="Li J."/>
            <person name="Zhao F."/>
            <person name="Cao W."/>
        </authorList>
    </citation>
    <scope>NUCLEOTIDE SEQUENCE</scope>
    <source>
        <strain evidence="4">Rmic-2018</strain>
        <tissue evidence="4">Larvae</tissue>
    </source>
</reference>
<dbReference type="Proteomes" id="UP000821866">
    <property type="component" value="Chromosome 1"/>
</dbReference>
<proteinExistence type="predicted"/>
<accession>A0A9J6EZ76</accession>
<protein>
    <submittedName>
        <fullName evidence="4">Uncharacterized protein</fullName>
    </submittedName>
</protein>